<evidence type="ECO:0000256" key="6">
    <source>
        <dbReference type="ARBA" id="ARBA00035188"/>
    </source>
</evidence>
<protein>
    <recommendedName>
        <fullName evidence="6">Large ribosomal subunit protein mL43</fullName>
    </recommendedName>
</protein>
<dbReference type="GO" id="GO:0005762">
    <property type="term" value="C:mitochondrial large ribosomal subunit"/>
    <property type="evidence" value="ECO:0007669"/>
    <property type="project" value="TreeGrafter"/>
</dbReference>
<dbReference type="GO" id="GO:0032543">
    <property type="term" value="P:mitochondrial translation"/>
    <property type="evidence" value="ECO:0007669"/>
    <property type="project" value="InterPro"/>
</dbReference>
<dbReference type="FunFam" id="3.40.30.10:FF:000257">
    <property type="entry name" value="39S ribosomal protein L43"/>
    <property type="match status" value="1"/>
</dbReference>
<reference evidence="8" key="1">
    <citation type="submission" date="2022-12" db="EMBL/GenBank/DDBJ databases">
        <title>Chromosome-level genome assembly of the bean flower thrips Megalurothrips usitatus.</title>
        <authorList>
            <person name="Ma L."/>
            <person name="Liu Q."/>
            <person name="Li H."/>
            <person name="Cai W."/>
        </authorList>
    </citation>
    <scope>NUCLEOTIDE SEQUENCE</scope>
    <source>
        <strain evidence="8">Cailab_2022a</strain>
    </source>
</reference>
<gene>
    <name evidence="8" type="ORF">ONE63_009038</name>
</gene>
<dbReference type="AlphaFoldDB" id="A0AAV7XLU0"/>
<comment type="caution">
    <text evidence="8">The sequence shown here is derived from an EMBL/GenBank/DDBJ whole genome shotgun (WGS) entry which is preliminary data.</text>
</comment>
<dbReference type="EMBL" id="JAPTSV010000007">
    <property type="protein sequence ID" value="KAJ1525842.1"/>
    <property type="molecule type" value="Genomic_DNA"/>
</dbReference>
<evidence type="ECO:0000256" key="3">
    <source>
        <dbReference type="ARBA" id="ARBA00022980"/>
    </source>
</evidence>
<dbReference type="InterPro" id="IPR039927">
    <property type="entry name" value="Ribosomal_mL43"/>
</dbReference>
<dbReference type="PANTHER" id="PTHR21396">
    <property type="entry name" value="39S RIBOSOMAL PROTEIN L43"/>
    <property type="match status" value="1"/>
</dbReference>
<dbReference type="SMART" id="SM00916">
    <property type="entry name" value="L51_S25_CI-B8"/>
    <property type="match status" value="1"/>
</dbReference>
<feature type="domain" description="Ribosomal protein/NADH dehydrogenase" evidence="7">
    <location>
        <begin position="37"/>
        <end position="110"/>
    </location>
</feature>
<keyword evidence="4" id="KW-0496">Mitochondrion</keyword>
<name>A0AAV7XLU0_9NEOP</name>
<evidence type="ECO:0000256" key="1">
    <source>
        <dbReference type="ARBA" id="ARBA00004173"/>
    </source>
</evidence>
<accession>A0AAV7XLU0</accession>
<evidence type="ECO:0000313" key="9">
    <source>
        <dbReference type="Proteomes" id="UP001075354"/>
    </source>
</evidence>
<evidence type="ECO:0000313" key="8">
    <source>
        <dbReference type="EMBL" id="KAJ1525842.1"/>
    </source>
</evidence>
<comment type="similarity">
    <text evidence="2">Belongs to the mitochondrion-specific ribosomal protein mL43 family.</text>
</comment>
<organism evidence="8 9">
    <name type="scientific">Megalurothrips usitatus</name>
    <name type="common">bean blossom thrips</name>
    <dbReference type="NCBI Taxonomy" id="439358"/>
    <lineage>
        <taxon>Eukaryota</taxon>
        <taxon>Metazoa</taxon>
        <taxon>Ecdysozoa</taxon>
        <taxon>Arthropoda</taxon>
        <taxon>Hexapoda</taxon>
        <taxon>Insecta</taxon>
        <taxon>Pterygota</taxon>
        <taxon>Neoptera</taxon>
        <taxon>Paraneoptera</taxon>
        <taxon>Thysanoptera</taxon>
        <taxon>Terebrantia</taxon>
        <taxon>Thripoidea</taxon>
        <taxon>Thripidae</taxon>
        <taxon>Megalurothrips</taxon>
    </lineage>
</organism>
<evidence type="ECO:0000259" key="7">
    <source>
        <dbReference type="SMART" id="SM00916"/>
    </source>
</evidence>
<dbReference type="Gene3D" id="3.40.30.10">
    <property type="entry name" value="Glutaredoxin"/>
    <property type="match status" value="1"/>
</dbReference>
<dbReference type="PANTHER" id="PTHR21396:SF2">
    <property type="entry name" value="LARGE RIBOSOMAL SUBUNIT PROTEIN ML43"/>
    <property type="match status" value="1"/>
</dbReference>
<dbReference type="GO" id="GO:0003735">
    <property type="term" value="F:structural constituent of ribosome"/>
    <property type="evidence" value="ECO:0007669"/>
    <property type="project" value="InterPro"/>
</dbReference>
<keyword evidence="5" id="KW-0687">Ribonucleoprotein</keyword>
<dbReference type="InterPro" id="IPR007741">
    <property type="entry name" value="Ribosomal_mL43/mS25/NADH_DH"/>
</dbReference>
<dbReference type="Pfam" id="PF05047">
    <property type="entry name" value="L51_S25_CI-B8"/>
    <property type="match status" value="1"/>
</dbReference>
<evidence type="ECO:0000256" key="2">
    <source>
        <dbReference type="ARBA" id="ARBA00006073"/>
    </source>
</evidence>
<comment type="subcellular location">
    <subcellularLocation>
        <location evidence="1">Mitochondrion</location>
    </subcellularLocation>
</comment>
<keyword evidence="3" id="KW-0689">Ribosomal protein</keyword>
<proteinExistence type="inferred from homology"/>
<evidence type="ECO:0000256" key="4">
    <source>
        <dbReference type="ARBA" id="ARBA00023128"/>
    </source>
</evidence>
<sequence length="187" mass="21851">MSNSHLFLPSGFPRAPLANGIGRYMCQLKRITFKFCKESGSSRGMRDFLENDLVDFARKHPSVAVYVKPRRHRSSVIKAEYCNGEEYWMSLHKSNREEIQKWLHLCTTQNDGKDFRFRKMHHTDNPSIQGPWTPFTHRDPRLNTATFPDEELSKPVFVPRSATDRLIEIFKEQQLSDHPNSGKSRNE</sequence>
<keyword evidence="9" id="KW-1185">Reference proteome</keyword>
<evidence type="ECO:0000256" key="5">
    <source>
        <dbReference type="ARBA" id="ARBA00023274"/>
    </source>
</evidence>
<dbReference type="SUPFAM" id="SSF52833">
    <property type="entry name" value="Thioredoxin-like"/>
    <property type="match status" value="1"/>
</dbReference>
<dbReference type="Proteomes" id="UP001075354">
    <property type="component" value="Chromosome 7"/>
</dbReference>
<dbReference type="InterPro" id="IPR036249">
    <property type="entry name" value="Thioredoxin-like_sf"/>
</dbReference>